<reference evidence="4" key="2">
    <citation type="submission" date="2023-04" db="EMBL/GenBank/DDBJ databases">
        <authorList>
            <person name="Bruccoleri R.E."/>
            <person name="Oakeley E.J."/>
            <person name="Faust A.-M."/>
            <person name="Dessus-Babus S."/>
            <person name="Altorfer M."/>
            <person name="Burckhardt D."/>
            <person name="Oertli M."/>
            <person name="Naumann U."/>
            <person name="Petersen F."/>
            <person name="Wong J."/>
        </authorList>
    </citation>
    <scope>NUCLEOTIDE SEQUENCE</scope>
    <source>
        <strain evidence="4">GSM-AAB239-AS_SAM_17_03QT</strain>
        <tissue evidence="4">Leaf</tissue>
    </source>
</reference>
<dbReference type="FunFam" id="3.40.50.1820:FF:000025">
    <property type="entry name" value="putative methylesterase 11, chloroplastic"/>
    <property type="match status" value="1"/>
</dbReference>
<evidence type="ECO:0000313" key="6">
    <source>
        <dbReference type="Proteomes" id="UP001140949"/>
    </source>
</evidence>
<dbReference type="GO" id="GO:0080030">
    <property type="term" value="F:methyl indole-3-acetate esterase activity"/>
    <property type="evidence" value="ECO:0007669"/>
    <property type="project" value="TreeGrafter"/>
</dbReference>
<feature type="region of interest" description="Disordered" evidence="2">
    <location>
        <begin position="68"/>
        <end position="115"/>
    </location>
</feature>
<name>A0AAX6DU87_IRIPA</name>
<dbReference type="GO" id="GO:0080031">
    <property type="term" value="F:methyl salicylate esterase activity"/>
    <property type="evidence" value="ECO:0007669"/>
    <property type="project" value="TreeGrafter"/>
</dbReference>
<gene>
    <name evidence="4" type="ORF">M6B38_226495</name>
    <name evidence="5" type="ORF">M6B38_330925</name>
</gene>
<organism evidence="4 6">
    <name type="scientific">Iris pallida</name>
    <name type="common">Sweet iris</name>
    <dbReference type="NCBI Taxonomy" id="29817"/>
    <lineage>
        <taxon>Eukaryota</taxon>
        <taxon>Viridiplantae</taxon>
        <taxon>Streptophyta</taxon>
        <taxon>Embryophyta</taxon>
        <taxon>Tracheophyta</taxon>
        <taxon>Spermatophyta</taxon>
        <taxon>Magnoliopsida</taxon>
        <taxon>Liliopsida</taxon>
        <taxon>Asparagales</taxon>
        <taxon>Iridaceae</taxon>
        <taxon>Iridoideae</taxon>
        <taxon>Irideae</taxon>
        <taxon>Iris</taxon>
    </lineage>
</organism>
<dbReference type="SUPFAM" id="SSF53474">
    <property type="entry name" value="alpha/beta-Hydrolases"/>
    <property type="match status" value="1"/>
</dbReference>
<dbReference type="EMBL" id="JANAVB010013400">
    <property type="protein sequence ID" value="KAJ6835337.1"/>
    <property type="molecule type" value="Genomic_DNA"/>
</dbReference>
<dbReference type="InterPro" id="IPR045889">
    <property type="entry name" value="MES/HNL"/>
</dbReference>
<evidence type="ECO:0000256" key="2">
    <source>
        <dbReference type="SAM" id="MobiDB-lite"/>
    </source>
</evidence>
<dbReference type="Pfam" id="PF12697">
    <property type="entry name" value="Abhydrolase_6"/>
    <property type="match status" value="1"/>
</dbReference>
<feature type="compositionally biased region" description="Low complexity" evidence="2">
    <location>
        <begin position="68"/>
        <end position="99"/>
    </location>
</feature>
<sequence length="463" mass="50364">MGRPRLCCFAPRVLEADEHISDSSSPDGRNVFDRDTIRKEDFPTESRSDALIHQKVLEAATKLVLGRSASVSQASPTAAAAKKMMPPLPRASSSRSRSMQDQILPSGDLGKKQEKSEDMLIQEKVLEAATALVMGRSTSVRQGSPISAVTAGGGGKKRMSPLPRTSSSRPRSITDQILLPENLMKQEPSVKDLETNHFVLVHGGGFGAWCWYKSIALLRDDGFKVNAVDLTGSGVHTFDTNNITSLAKYVEPLTSFIETIRDGDKVILVGHDFGGACISYAMEAFPSKVAKAVFVSASMPMNGQSTLNILSNQEGTNDLMRQSQIFQYANGKDHPPTAIDLDKSMLDDLLFNQTPSKDVALASVSMRPIPFAPILEKLSLSAPNYGSVRRFYIETMEDNAIPLSVQESMCSSNPPERVFQLKGSDHSPFFSKPQSLHKILVEIANLPANERAAAVHESETALS</sequence>
<feature type="domain" description="AB hydrolase-1" evidence="3">
    <location>
        <begin position="198"/>
        <end position="434"/>
    </location>
</feature>
<dbReference type="EMBL" id="JANAVB010041818">
    <property type="protein sequence ID" value="KAJ6795392.1"/>
    <property type="molecule type" value="Genomic_DNA"/>
</dbReference>
<evidence type="ECO:0000259" key="3">
    <source>
        <dbReference type="Pfam" id="PF12697"/>
    </source>
</evidence>
<evidence type="ECO:0000313" key="4">
    <source>
        <dbReference type="EMBL" id="KAJ6795392.1"/>
    </source>
</evidence>
<feature type="compositionally biased region" description="Low complexity" evidence="2">
    <location>
        <begin position="160"/>
        <end position="171"/>
    </location>
</feature>
<dbReference type="PANTHER" id="PTHR10992">
    <property type="entry name" value="METHYLESTERASE FAMILY MEMBER"/>
    <property type="match status" value="1"/>
</dbReference>
<dbReference type="PANTHER" id="PTHR10992:SF872">
    <property type="entry name" value="METHYLESTERASE 11, CHLOROPLASTIC-RELATED"/>
    <property type="match status" value="1"/>
</dbReference>
<dbReference type="InterPro" id="IPR029058">
    <property type="entry name" value="AB_hydrolase_fold"/>
</dbReference>
<comment type="caution">
    <text evidence="4">The sequence shown here is derived from an EMBL/GenBank/DDBJ whole genome shotgun (WGS) entry which is preliminary data.</text>
</comment>
<evidence type="ECO:0000256" key="1">
    <source>
        <dbReference type="ARBA" id="ARBA00022801"/>
    </source>
</evidence>
<dbReference type="AlphaFoldDB" id="A0AAX6DU87"/>
<dbReference type="GO" id="GO:0080032">
    <property type="term" value="F:methyl jasmonate esterase activity"/>
    <property type="evidence" value="ECO:0007669"/>
    <property type="project" value="TreeGrafter"/>
</dbReference>
<reference evidence="4" key="1">
    <citation type="journal article" date="2023" name="GigaByte">
        <title>Genome assembly of the bearded iris, Iris pallida Lam.</title>
        <authorList>
            <person name="Bruccoleri R.E."/>
            <person name="Oakeley E.J."/>
            <person name="Faust A.M.E."/>
            <person name="Altorfer M."/>
            <person name="Dessus-Babus S."/>
            <person name="Burckhardt D."/>
            <person name="Oertli M."/>
            <person name="Naumann U."/>
            <person name="Petersen F."/>
            <person name="Wong J."/>
        </authorList>
    </citation>
    <scope>NUCLEOTIDE SEQUENCE</scope>
    <source>
        <strain evidence="4">GSM-AAB239-AS_SAM_17_03QT</strain>
    </source>
</reference>
<proteinExistence type="predicted"/>
<accession>A0AAX6DU87</accession>
<keyword evidence="6" id="KW-1185">Reference proteome</keyword>
<dbReference type="Proteomes" id="UP001140949">
    <property type="component" value="Unassembled WGS sequence"/>
</dbReference>
<keyword evidence="1" id="KW-0378">Hydrolase</keyword>
<dbReference type="InterPro" id="IPR000073">
    <property type="entry name" value="AB_hydrolase_1"/>
</dbReference>
<dbReference type="GO" id="GO:0009696">
    <property type="term" value="P:salicylic acid metabolic process"/>
    <property type="evidence" value="ECO:0007669"/>
    <property type="project" value="TreeGrafter"/>
</dbReference>
<dbReference type="Gene3D" id="3.40.50.1820">
    <property type="entry name" value="alpha/beta hydrolase"/>
    <property type="match status" value="1"/>
</dbReference>
<protein>
    <submittedName>
        <fullName evidence="4">Methylesterase 11, chloroplastic</fullName>
    </submittedName>
</protein>
<dbReference type="GO" id="GO:0009694">
    <property type="term" value="P:jasmonic acid metabolic process"/>
    <property type="evidence" value="ECO:0007669"/>
    <property type="project" value="TreeGrafter"/>
</dbReference>
<feature type="region of interest" description="Disordered" evidence="2">
    <location>
        <begin position="143"/>
        <end position="171"/>
    </location>
</feature>
<evidence type="ECO:0000313" key="5">
    <source>
        <dbReference type="EMBL" id="KAJ6835337.1"/>
    </source>
</evidence>